<reference evidence="16 17" key="1">
    <citation type="submission" date="2012-05" db="EMBL/GenBank/DDBJ databases">
        <authorList>
            <person name="Weinstock G."/>
            <person name="Sodergren E."/>
            <person name="Lobos E.A."/>
            <person name="Fulton L."/>
            <person name="Fulton R."/>
            <person name="Courtney L."/>
            <person name="Fronick C."/>
            <person name="O'Laughlin M."/>
            <person name="Godfrey J."/>
            <person name="Wilson R.M."/>
            <person name="Miner T."/>
            <person name="Farmer C."/>
            <person name="Delehaunty K."/>
            <person name="Cordes M."/>
            <person name="Minx P."/>
            <person name="Tomlinson C."/>
            <person name="Chen J."/>
            <person name="Wollam A."/>
            <person name="Pepin K.H."/>
            <person name="Bhonagiri V."/>
            <person name="Zhang X."/>
            <person name="Suruliraj S."/>
            <person name="Warren W."/>
            <person name="Mitreva M."/>
            <person name="Mardis E.R."/>
            <person name="Wilson R.K."/>
        </authorList>
    </citation>
    <scope>NUCLEOTIDE SEQUENCE [LARGE SCALE GENOMIC DNA]</scope>
    <source>
        <strain evidence="16 17">KON</strain>
    </source>
</reference>
<keyword evidence="7 13" id="KW-0520">NAD</keyword>
<evidence type="ECO:0000259" key="14">
    <source>
        <dbReference type="Pfam" id="PF01113"/>
    </source>
</evidence>
<keyword evidence="17" id="KW-1185">Reference proteome</keyword>
<dbReference type="Proteomes" id="UP000010412">
    <property type="component" value="Unassembled WGS sequence"/>
</dbReference>
<dbReference type="PANTHER" id="PTHR20836">
    <property type="entry name" value="DIHYDRODIPICOLINATE REDUCTASE"/>
    <property type="match status" value="1"/>
</dbReference>
<dbReference type="InterPro" id="IPR022663">
    <property type="entry name" value="DapB_C"/>
</dbReference>
<evidence type="ECO:0000256" key="5">
    <source>
        <dbReference type="ARBA" id="ARBA00022915"/>
    </source>
</evidence>
<dbReference type="EC" id="1.17.1.8" evidence="10 13"/>
<feature type="binding site" evidence="13">
    <location>
        <position position="47"/>
    </location>
    <ligand>
        <name>NADP(+)</name>
        <dbReference type="ChEBI" id="CHEBI:58349"/>
    </ligand>
</feature>
<evidence type="ECO:0000256" key="11">
    <source>
        <dbReference type="ARBA" id="ARBA00049080"/>
    </source>
</evidence>
<evidence type="ECO:0000256" key="9">
    <source>
        <dbReference type="ARBA" id="ARBA00037922"/>
    </source>
</evidence>
<comment type="pathway">
    <text evidence="9 13">Amino-acid biosynthesis; L-lysine biosynthesis via DAP pathway; (S)-tetrahydrodipicolinate from L-aspartate: step 4/4.</text>
</comment>
<dbReference type="Pfam" id="PF01113">
    <property type="entry name" value="DapB_N"/>
    <property type="match status" value="1"/>
</dbReference>
<keyword evidence="4 13" id="KW-0521">NADP</keyword>
<protein>
    <recommendedName>
        <fullName evidence="10 13">4-hydroxy-tetrahydrodipicolinate reductase</fullName>
        <shortName evidence="13">HTPA reductase</shortName>
        <ecNumber evidence="10 13">1.17.1.8</ecNumber>
    </recommendedName>
</protein>
<proteinExistence type="inferred from homology"/>
<evidence type="ECO:0000256" key="1">
    <source>
        <dbReference type="ARBA" id="ARBA00006642"/>
    </source>
</evidence>
<evidence type="ECO:0000256" key="12">
    <source>
        <dbReference type="ARBA" id="ARBA00049396"/>
    </source>
</evidence>
<feature type="active site" description="Proton donor" evidence="13">
    <location>
        <position position="167"/>
    </location>
</feature>
<dbReference type="Gene3D" id="3.40.50.720">
    <property type="entry name" value="NAD(P)-binding Rossmann-like Domain"/>
    <property type="match status" value="1"/>
</dbReference>
<dbReference type="EMBL" id="AMEX01000006">
    <property type="protein sequence ID" value="EKY20962.1"/>
    <property type="molecule type" value="Genomic_DNA"/>
</dbReference>
<organism evidence="16 17">
    <name type="scientific">Veillonella atypica KON</name>
    <dbReference type="NCBI Taxonomy" id="1128111"/>
    <lineage>
        <taxon>Bacteria</taxon>
        <taxon>Bacillati</taxon>
        <taxon>Bacillota</taxon>
        <taxon>Negativicutes</taxon>
        <taxon>Veillonellales</taxon>
        <taxon>Veillonellaceae</taxon>
        <taxon>Veillonella</taxon>
    </lineage>
</organism>
<gene>
    <name evidence="13" type="primary">dapB</name>
    <name evidence="16" type="ORF">HMPREF0870_00376</name>
</gene>
<dbReference type="InterPro" id="IPR022664">
    <property type="entry name" value="DapB_N_CS"/>
</dbReference>
<comment type="caution">
    <text evidence="16">The sequence shown here is derived from an EMBL/GenBank/DDBJ whole genome shotgun (WGS) entry which is preliminary data.</text>
</comment>
<feature type="binding site" evidence="13">
    <location>
        <begin position="133"/>
        <end position="136"/>
    </location>
    <ligand>
        <name>NAD(+)</name>
        <dbReference type="ChEBI" id="CHEBI:57540"/>
    </ligand>
</feature>
<evidence type="ECO:0000259" key="15">
    <source>
        <dbReference type="Pfam" id="PF05173"/>
    </source>
</evidence>
<comment type="similarity">
    <text evidence="1 13">Belongs to the DapB family.</text>
</comment>
<feature type="domain" description="Dihydrodipicolinate reductase C-terminal" evidence="15">
    <location>
        <begin position="139"/>
        <end position="275"/>
    </location>
</feature>
<dbReference type="PROSITE" id="PS01298">
    <property type="entry name" value="DAPB"/>
    <property type="match status" value="1"/>
</dbReference>
<evidence type="ECO:0000256" key="2">
    <source>
        <dbReference type="ARBA" id="ARBA00022490"/>
    </source>
</evidence>
<keyword evidence="2 13" id="KW-0963">Cytoplasm</keyword>
<comment type="function">
    <text evidence="13">Catalyzes the conversion of 4-hydroxy-tetrahydrodipicolinate (HTPA) to tetrahydrodipicolinate.</text>
</comment>
<comment type="subunit">
    <text evidence="13">Homotetramer.</text>
</comment>
<dbReference type="Gene3D" id="3.30.360.10">
    <property type="entry name" value="Dihydrodipicolinate Reductase, domain 2"/>
    <property type="match status" value="1"/>
</dbReference>
<keyword evidence="5 13" id="KW-0220">Diaminopimelate biosynthesis</keyword>
<feature type="binding site" evidence="13">
    <location>
        <position position="164"/>
    </location>
    <ligand>
        <name>(S)-2,3,4,5-tetrahydrodipicolinate</name>
        <dbReference type="ChEBI" id="CHEBI:16845"/>
    </ligand>
</feature>
<dbReference type="CDD" id="cd02274">
    <property type="entry name" value="DHDPR_N"/>
    <property type="match status" value="1"/>
</dbReference>
<evidence type="ECO:0000256" key="13">
    <source>
        <dbReference type="HAMAP-Rule" id="MF_00102"/>
    </source>
</evidence>
<evidence type="ECO:0000256" key="3">
    <source>
        <dbReference type="ARBA" id="ARBA00022605"/>
    </source>
</evidence>
<accession>A0ABN0IMM0</accession>
<evidence type="ECO:0000256" key="7">
    <source>
        <dbReference type="ARBA" id="ARBA00023027"/>
    </source>
</evidence>
<dbReference type="HAMAP" id="MF_00102">
    <property type="entry name" value="DapB"/>
    <property type="match status" value="1"/>
</dbReference>
<comment type="caution">
    <text evidence="13">Lacks conserved residue(s) required for the propagation of feature annotation.</text>
</comment>
<evidence type="ECO:0000256" key="6">
    <source>
        <dbReference type="ARBA" id="ARBA00023002"/>
    </source>
</evidence>
<dbReference type="SUPFAM" id="SSF55347">
    <property type="entry name" value="Glyceraldehyde-3-phosphate dehydrogenase-like, C-terminal domain"/>
    <property type="match status" value="1"/>
</dbReference>
<feature type="binding site" evidence="13">
    <location>
        <begin position="173"/>
        <end position="174"/>
    </location>
    <ligand>
        <name>(S)-2,3,4,5-tetrahydrodipicolinate</name>
        <dbReference type="ChEBI" id="CHEBI:16845"/>
    </ligand>
</feature>
<comment type="subcellular location">
    <subcellularLocation>
        <location evidence="13">Cytoplasm</location>
    </subcellularLocation>
</comment>
<dbReference type="Pfam" id="PF05173">
    <property type="entry name" value="DapB_C"/>
    <property type="match status" value="1"/>
</dbReference>
<evidence type="ECO:0000256" key="10">
    <source>
        <dbReference type="ARBA" id="ARBA00038983"/>
    </source>
</evidence>
<dbReference type="SUPFAM" id="SSF51735">
    <property type="entry name" value="NAD(P)-binding Rossmann-fold domains"/>
    <property type="match status" value="1"/>
</dbReference>
<dbReference type="NCBIfam" id="TIGR00036">
    <property type="entry name" value="dapB"/>
    <property type="match status" value="1"/>
</dbReference>
<keyword evidence="8 13" id="KW-0457">Lysine biosynthesis</keyword>
<keyword evidence="3 13" id="KW-0028">Amino-acid biosynthesis</keyword>
<evidence type="ECO:0000256" key="8">
    <source>
        <dbReference type="ARBA" id="ARBA00023154"/>
    </source>
</evidence>
<dbReference type="PIRSF" id="PIRSF000161">
    <property type="entry name" value="DHPR"/>
    <property type="match status" value="1"/>
</dbReference>
<evidence type="ECO:0000313" key="17">
    <source>
        <dbReference type="Proteomes" id="UP000010412"/>
    </source>
</evidence>
<feature type="domain" description="Dihydrodipicolinate reductase N-terminal" evidence="14">
    <location>
        <begin position="12"/>
        <end position="136"/>
    </location>
</feature>
<evidence type="ECO:0000313" key="16">
    <source>
        <dbReference type="EMBL" id="EKY20962.1"/>
    </source>
</evidence>
<name>A0ABN0IMM0_9FIRM</name>
<keyword evidence="6 13" id="KW-0560">Oxidoreductase</keyword>
<comment type="catalytic activity">
    <reaction evidence="12 13">
        <text>(S)-2,3,4,5-tetrahydrodipicolinate + NAD(+) + H2O = (2S,4S)-4-hydroxy-2,3,4,5-tetrahydrodipicolinate + NADH + H(+)</text>
        <dbReference type="Rhea" id="RHEA:35323"/>
        <dbReference type="ChEBI" id="CHEBI:15377"/>
        <dbReference type="ChEBI" id="CHEBI:15378"/>
        <dbReference type="ChEBI" id="CHEBI:16845"/>
        <dbReference type="ChEBI" id="CHEBI:57540"/>
        <dbReference type="ChEBI" id="CHEBI:57945"/>
        <dbReference type="ChEBI" id="CHEBI:67139"/>
        <dbReference type="EC" id="1.17.1.8"/>
    </reaction>
</comment>
<feature type="active site" description="Proton donor/acceptor" evidence="13">
    <location>
        <position position="163"/>
    </location>
</feature>
<comment type="catalytic activity">
    <reaction evidence="11 13">
        <text>(S)-2,3,4,5-tetrahydrodipicolinate + NADP(+) + H2O = (2S,4S)-4-hydroxy-2,3,4,5-tetrahydrodipicolinate + NADPH + H(+)</text>
        <dbReference type="Rhea" id="RHEA:35331"/>
        <dbReference type="ChEBI" id="CHEBI:15377"/>
        <dbReference type="ChEBI" id="CHEBI:15378"/>
        <dbReference type="ChEBI" id="CHEBI:16845"/>
        <dbReference type="ChEBI" id="CHEBI:57783"/>
        <dbReference type="ChEBI" id="CHEBI:58349"/>
        <dbReference type="ChEBI" id="CHEBI:67139"/>
        <dbReference type="EC" id="1.17.1.8"/>
    </reaction>
</comment>
<feature type="binding site" evidence="13">
    <location>
        <begin position="107"/>
        <end position="109"/>
    </location>
    <ligand>
        <name>NAD(+)</name>
        <dbReference type="ChEBI" id="CHEBI:57540"/>
    </ligand>
</feature>
<dbReference type="InterPro" id="IPR036291">
    <property type="entry name" value="NAD(P)-bd_dom_sf"/>
</dbReference>
<comment type="caution">
    <text evidence="13">Was originally thought to be a dihydrodipicolinate reductase (DHDPR), catalyzing the conversion of dihydrodipicolinate to tetrahydrodipicolinate. However, it was shown in E.coli that the substrate of the enzymatic reaction is not dihydrodipicolinate (DHDP) but in fact (2S,4S)-4-hydroxy-2,3,4,5-tetrahydrodipicolinic acid (HTPA), the product released by the DapA-catalyzed reaction.</text>
</comment>
<dbReference type="InterPro" id="IPR023940">
    <property type="entry name" value="DHDPR_bac"/>
</dbReference>
<evidence type="ECO:0000256" key="4">
    <source>
        <dbReference type="ARBA" id="ARBA00022857"/>
    </source>
</evidence>
<dbReference type="InterPro" id="IPR000846">
    <property type="entry name" value="DapB_N"/>
</dbReference>
<feature type="binding site" evidence="13">
    <location>
        <begin position="18"/>
        <end position="23"/>
    </location>
    <ligand>
        <name>NAD(+)</name>
        <dbReference type="ChEBI" id="CHEBI:57540"/>
    </ligand>
</feature>
<dbReference type="PANTHER" id="PTHR20836:SF0">
    <property type="entry name" value="4-HYDROXY-TETRAHYDRODIPICOLINATE REDUCTASE 1, CHLOROPLASTIC-RELATED"/>
    <property type="match status" value="1"/>
</dbReference>
<sequence>MPPLAFLEVNMIRVMVNGAGGKMGREVVKAVHADSELTMIGGIDPSKAGQDVGTVAGIEPLHITMAETIDEVLSDNKPDVIVDFTNPAVIFENAKKILSAGVHIVIGTTGLTEEQRNELNEIGLKHNANCLVAPNFSLGAVMMMKVAAELAPYFPDVEIIELHHNHKYDAPSGTSILTAKLINDAKEAANVTGSEDLTRESLPGARGAKVDNVTIHSVRLPGYVAHQQVLFGGYDETLTIRHDSLSRLSFMPGVVLACKKIASKPGLTYGLEHYL</sequence>